<dbReference type="KEGG" id="nnu:104597320"/>
<evidence type="ECO:0000313" key="13">
    <source>
        <dbReference type="RefSeq" id="XP_010257100.1"/>
    </source>
</evidence>
<dbReference type="OMA" id="HYEDETP"/>
<feature type="transmembrane region" description="Helical" evidence="9">
    <location>
        <begin position="1015"/>
        <end position="1038"/>
    </location>
</feature>
<dbReference type="FunFam" id="3.80.10.10:FF:000041">
    <property type="entry name" value="LRR receptor-like serine/threonine-protein kinase ERECTA"/>
    <property type="match status" value="2"/>
</dbReference>
<dbReference type="Pfam" id="PF08263">
    <property type="entry name" value="LRRNT_2"/>
    <property type="match status" value="1"/>
</dbReference>
<dbReference type="Gene3D" id="3.80.10.10">
    <property type="entry name" value="Ribonuclease Inhibitor"/>
    <property type="match status" value="6"/>
</dbReference>
<dbReference type="InParanoid" id="A0A1U7ZXS9"/>
<dbReference type="FunFam" id="3.80.10.10:FF:000095">
    <property type="entry name" value="LRR receptor-like serine/threonine-protein kinase GSO1"/>
    <property type="match status" value="2"/>
</dbReference>
<evidence type="ECO:0000256" key="8">
    <source>
        <dbReference type="ARBA" id="ARBA00023180"/>
    </source>
</evidence>
<dbReference type="InterPro" id="IPR001611">
    <property type="entry name" value="Leu-rich_rpt"/>
</dbReference>
<dbReference type="eggNOG" id="KOG0619">
    <property type="taxonomic scope" value="Eukaryota"/>
</dbReference>
<feature type="chain" id="PRO_5012934006" evidence="10">
    <location>
        <begin position="16"/>
        <end position="1136"/>
    </location>
</feature>
<dbReference type="PANTHER" id="PTHR48065">
    <property type="entry name" value="OS10G0469600 PROTEIN"/>
    <property type="match status" value="1"/>
</dbReference>
<keyword evidence="12" id="KW-1185">Reference proteome</keyword>
<keyword evidence="4 10" id="KW-0732">Signal</keyword>
<dbReference type="Pfam" id="PF13855">
    <property type="entry name" value="LRR_8"/>
    <property type="match status" value="3"/>
</dbReference>
<dbReference type="GO" id="GO:0016020">
    <property type="term" value="C:membrane"/>
    <property type="evidence" value="ECO:0007669"/>
    <property type="project" value="UniProtKB-SubCell"/>
</dbReference>
<organism evidence="12 13">
    <name type="scientific">Nelumbo nucifera</name>
    <name type="common">Sacred lotus</name>
    <dbReference type="NCBI Taxonomy" id="4432"/>
    <lineage>
        <taxon>Eukaryota</taxon>
        <taxon>Viridiplantae</taxon>
        <taxon>Streptophyta</taxon>
        <taxon>Embryophyta</taxon>
        <taxon>Tracheophyta</taxon>
        <taxon>Spermatophyta</taxon>
        <taxon>Magnoliopsida</taxon>
        <taxon>Proteales</taxon>
        <taxon>Nelumbonaceae</taxon>
        <taxon>Nelumbo</taxon>
    </lineage>
</organism>
<evidence type="ECO:0000256" key="3">
    <source>
        <dbReference type="ARBA" id="ARBA00022692"/>
    </source>
</evidence>
<dbReference type="SUPFAM" id="SSF52058">
    <property type="entry name" value="L domain-like"/>
    <property type="match status" value="4"/>
</dbReference>
<dbReference type="OrthoDB" id="676979at2759"/>
<keyword evidence="6 9" id="KW-1133">Transmembrane helix</keyword>
<dbReference type="InterPro" id="IPR032675">
    <property type="entry name" value="LRR_dom_sf"/>
</dbReference>
<dbReference type="InterPro" id="IPR013210">
    <property type="entry name" value="LRR_N_plant-typ"/>
</dbReference>
<evidence type="ECO:0000256" key="1">
    <source>
        <dbReference type="ARBA" id="ARBA00004167"/>
    </source>
</evidence>
<dbReference type="RefSeq" id="XP_010257100.1">
    <property type="nucleotide sequence ID" value="XM_010258798.2"/>
</dbReference>
<evidence type="ECO:0000256" key="5">
    <source>
        <dbReference type="ARBA" id="ARBA00022737"/>
    </source>
</evidence>
<accession>A0A1U7ZXS9</accession>
<dbReference type="Proteomes" id="UP000189703">
    <property type="component" value="Unplaced"/>
</dbReference>
<dbReference type="PRINTS" id="PR00019">
    <property type="entry name" value="LEURICHRPT"/>
</dbReference>
<evidence type="ECO:0000256" key="2">
    <source>
        <dbReference type="ARBA" id="ARBA00022614"/>
    </source>
</evidence>
<comment type="subcellular location">
    <subcellularLocation>
        <location evidence="1">Membrane</location>
        <topology evidence="1">Single-pass membrane protein</topology>
    </subcellularLocation>
</comment>
<evidence type="ECO:0000256" key="6">
    <source>
        <dbReference type="ARBA" id="ARBA00022989"/>
    </source>
</evidence>
<evidence type="ECO:0000256" key="9">
    <source>
        <dbReference type="SAM" id="Phobius"/>
    </source>
</evidence>
<evidence type="ECO:0000256" key="10">
    <source>
        <dbReference type="SAM" id="SignalP"/>
    </source>
</evidence>
<dbReference type="STRING" id="4432.A0A1U7ZXS9"/>
<evidence type="ECO:0000256" key="7">
    <source>
        <dbReference type="ARBA" id="ARBA00023136"/>
    </source>
</evidence>
<dbReference type="Pfam" id="PF00560">
    <property type="entry name" value="LRR_1"/>
    <property type="match status" value="6"/>
</dbReference>
<gene>
    <name evidence="13" type="primary">LOC104597320</name>
</gene>
<keyword evidence="8" id="KW-0325">Glycoprotein</keyword>
<evidence type="ECO:0000256" key="4">
    <source>
        <dbReference type="ARBA" id="ARBA00022729"/>
    </source>
</evidence>
<dbReference type="SMART" id="SM00365">
    <property type="entry name" value="LRR_SD22"/>
    <property type="match status" value="5"/>
</dbReference>
<keyword evidence="3 9" id="KW-0812">Transmembrane</keyword>
<evidence type="ECO:0000259" key="11">
    <source>
        <dbReference type="Pfam" id="PF08263"/>
    </source>
</evidence>
<evidence type="ECO:0000313" key="12">
    <source>
        <dbReference type="Proteomes" id="UP000189703"/>
    </source>
</evidence>
<dbReference type="AlphaFoldDB" id="A0A1U7ZXS9"/>
<dbReference type="FunCoup" id="A0A1U7ZXS9">
    <property type="interactions" value="532"/>
</dbReference>
<dbReference type="GeneID" id="104597320"/>
<dbReference type="SMART" id="SM00369">
    <property type="entry name" value="LRR_TYP"/>
    <property type="match status" value="14"/>
</dbReference>
<dbReference type="PANTHER" id="PTHR48065:SF5">
    <property type="entry name" value="RECEPTOR-LIKE PROTEIN CF-9 HOMOLOG"/>
    <property type="match status" value="1"/>
</dbReference>
<feature type="domain" description="Leucine-rich repeat-containing N-terminal plant-type" evidence="11">
    <location>
        <begin position="33"/>
        <end position="78"/>
    </location>
</feature>
<sequence length="1136" mass="125172">MRFLLLLSWLLTLHSLSIFLGTSNLSVYGICLDDQRSSLLQLNRNLSFSTPLRANVASKLASWDASIDCCQWGGVTCDEETGHVISLDLSSEFISSGIDNSSSLFELAYLQSLNLAYNAFNNVRIPSGFGRLLNLTHLNLSNSGFAGQIPIDFLQLTRLVSLDLSTLFTGGTSLKLENPDLRALVHNLTRLTTLRLDGVNISAQGPEWCQALSSALPNLQVLSLSNCHISGPLDCSLTGLTSLADIRLDLNSISSNIPECFANFMNLTSLRLTSCGLTGEFPQQIFRLPKLQSLDVSLNQNLSVSLPPELPNYGSLRSLVLSNTKFSGKLPDSIGNLRLLSNLQIVSSSLYGSIPSSLIKLAQLVSLDMSSNYLNGSIPSLGSLENLTQINLSNNRLAGPISSIQWDRLGKLVNLDLRNNSLSGRIPYSLFALPSLRKLQLSHNQLVGRLDESSNGYLAPLDTLDLSSNKLEGPVPKSIFGLQRLSILTLSSNNFNGTMQLEMIQNLKNLTSLDLSYNRLLVETSVDNSTSTSFSNYPRITTLKLASCNLTEFPEFLKTNKSTLTFLDLSNNRIRGVVPSWIWNISDRSLAYLNLSFNMLEHLQRPLPDLTSSSLATIDLHSNQLQGPIPTLSTPSAIYLDYSNNSFNSTIPVNISLCLNFTIFFSLSSNKLTGEIPASICNASYLQVLDLSDNNLSGRVPSCLAHLTSGALRVLNLGQNKLNASIPEQFPVGCGLRTLDLNGNRLEGQVPQTLGNCKMLEVLDLGDNEINDTFPIWLGNMTQLRVLVLRSNRFHGHIMENSACNDIFRVLQIIDLSSNNFTGALPVQCFRCWHGMMVDDKDGKSATLKFKFFDFNNQVYYQDTVNVTSKGLEVQLAKILTIYTSIDLSNNRFDGNIPPVIGNLTALRLLNLSHNAFTGEIPSSLGNLAQLESLDLSHNHLNGNIPVQLVGLNFLAIFNLSWNNLMGMIPSSNQFQTFSNDSYQGNEGLCGPPLSKKCQDSTIPQSLMSEAVFDWKFILTGLGFGGGAGLVIGPLMFWKKGRKWFDQHIDRVILMILPSAGLLCNMCDVERIEAEETIEMELTEMAGDFDDDDEEEKECRRRYCVFCSKLDISLTKVIHNPNCSCHTHNILSQSSL</sequence>
<keyword evidence="2" id="KW-0433">Leucine-rich repeat</keyword>
<dbReference type="InterPro" id="IPR003591">
    <property type="entry name" value="Leu-rich_rpt_typical-subtyp"/>
</dbReference>
<feature type="signal peptide" evidence="10">
    <location>
        <begin position="1"/>
        <end position="15"/>
    </location>
</feature>
<keyword evidence="7 9" id="KW-0472">Membrane</keyword>
<keyword evidence="5" id="KW-0677">Repeat</keyword>
<reference evidence="13" key="1">
    <citation type="submission" date="2025-08" db="UniProtKB">
        <authorList>
            <consortium name="RefSeq"/>
        </authorList>
    </citation>
    <scope>IDENTIFICATION</scope>
</reference>
<name>A0A1U7ZXS9_NELNU</name>
<proteinExistence type="predicted"/>
<protein>
    <submittedName>
        <fullName evidence="13">Receptor-like protein 12</fullName>
    </submittedName>
</protein>